<dbReference type="InterPro" id="IPR002355">
    <property type="entry name" value="Cu_oxidase_Cu_BS"/>
</dbReference>
<evidence type="ECO:0000256" key="2">
    <source>
        <dbReference type="ARBA" id="ARBA00022723"/>
    </source>
</evidence>
<dbReference type="AlphaFoldDB" id="A0AAV2YNH5"/>
<dbReference type="GO" id="GO:0016491">
    <property type="term" value="F:oxidoreductase activity"/>
    <property type="evidence" value="ECO:0007669"/>
    <property type="project" value="UniProtKB-KW"/>
</dbReference>
<comment type="caution">
    <text evidence="6">The sequence shown here is derived from an EMBL/GenBank/DDBJ whole genome shotgun (WGS) entry which is preliminary data.</text>
</comment>
<evidence type="ECO:0000313" key="6">
    <source>
        <dbReference type="EMBL" id="DAZ95716.1"/>
    </source>
</evidence>
<evidence type="ECO:0008006" key="8">
    <source>
        <dbReference type="Google" id="ProtNLM"/>
    </source>
</evidence>
<sequence>MQIAMVAVGHFAQLALSDRAVTAVIAIESGAIDSAEAMLGLFLSIVLVNVAASAHDGWVPLRQPQVLASPCAQRWRHMSAHFYGNASEAMHSDVRPLMFESNTSDFVVDLHVRVGRFESQYVSFNTRTYNGQIPAPTILVCPGDRLVFHVQNDLGVGGENVTNVHLHGMHVSPQGHADNVLQNIEPGDHREYVYNLRPDHPAGTFWYHPHTHGLVNAQLSGLMAGALIVMDRPDDLPTELAAMDDVVLELQALCIEKCHTNNDCIVNALQNDYVKRTTSAAAVAAAEAKGSLNQTTGWPMELRVDAASPLGDTSLLHMYVNGQYLPQLNTTVGEWKRFRYVNAIANNVAELIVPGCDVHVLSMDGIYWDAPMEREVVVLPPGGRADVAVRCTMPGVFYVETEASPKRNQLLGKINHHRVPSQRVLILHVMEEDDEESDKLQTVVKALDLPTSLPRRPEYMEDHMALSASDIPHSNIYDYAFSVWLDAAKPGLQFGVNRRGFDDAFVNHSMRVDEPQEWKLSVNSELTPCDETLPANVKLRGSSEQPGCRTMNHPFHMHGTHFQISLPDMGLDPDEVLFRRGEWRDTIPLFKSTIGIRFTPRSHMIGRILTHCHVASHADNGMGQLVQVLSAS</sequence>
<dbReference type="InterPro" id="IPR011706">
    <property type="entry name" value="Cu-oxidase_C"/>
</dbReference>
<evidence type="ECO:0000259" key="4">
    <source>
        <dbReference type="Pfam" id="PF07731"/>
    </source>
</evidence>
<dbReference type="PANTHER" id="PTHR11709:SF518">
    <property type="entry name" value="MULTICOPPER OXIDASE"/>
    <property type="match status" value="1"/>
</dbReference>
<dbReference type="Gene3D" id="2.60.40.420">
    <property type="entry name" value="Cupredoxins - blue copper proteins"/>
    <property type="match status" value="3"/>
</dbReference>
<dbReference type="PROSITE" id="PS00080">
    <property type="entry name" value="MULTICOPPER_OXIDASE2"/>
    <property type="match status" value="1"/>
</dbReference>
<dbReference type="CDD" id="cd13853">
    <property type="entry name" value="CuRO_1_Tth-MCO_like"/>
    <property type="match status" value="1"/>
</dbReference>
<evidence type="ECO:0000313" key="7">
    <source>
        <dbReference type="Proteomes" id="UP001146120"/>
    </source>
</evidence>
<evidence type="ECO:0000256" key="1">
    <source>
        <dbReference type="ARBA" id="ARBA00010609"/>
    </source>
</evidence>
<dbReference type="PANTHER" id="PTHR11709">
    <property type="entry name" value="MULTI-COPPER OXIDASE"/>
    <property type="match status" value="1"/>
</dbReference>
<dbReference type="InterPro" id="IPR008972">
    <property type="entry name" value="Cupredoxin"/>
</dbReference>
<dbReference type="SUPFAM" id="SSF49503">
    <property type="entry name" value="Cupredoxins"/>
    <property type="match status" value="3"/>
</dbReference>
<keyword evidence="3" id="KW-0560">Oxidoreductase</keyword>
<feature type="domain" description="Plastocyanin-like" evidence="5">
    <location>
        <begin position="126"/>
        <end position="232"/>
    </location>
</feature>
<dbReference type="Proteomes" id="UP001146120">
    <property type="component" value="Unassembled WGS sequence"/>
</dbReference>
<dbReference type="EMBL" id="DAKRPA010000193">
    <property type="protein sequence ID" value="DAZ95716.1"/>
    <property type="molecule type" value="Genomic_DNA"/>
</dbReference>
<keyword evidence="2" id="KW-0479">Metal-binding</keyword>
<dbReference type="GO" id="GO:0005507">
    <property type="term" value="F:copper ion binding"/>
    <property type="evidence" value="ECO:0007669"/>
    <property type="project" value="InterPro"/>
</dbReference>
<accession>A0AAV2YNH5</accession>
<dbReference type="InterPro" id="IPR011707">
    <property type="entry name" value="Cu-oxidase-like_N"/>
</dbReference>
<proteinExistence type="inferred from homology"/>
<reference evidence="6" key="1">
    <citation type="submission" date="2022-11" db="EMBL/GenBank/DDBJ databases">
        <authorList>
            <person name="Morgan W.R."/>
            <person name="Tartar A."/>
        </authorList>
    </citation>
    <scope>NUCLEOTIDE SEQUENCE</scope>
    <source>
        <strain evidence="6">ARSEF 373</strain>
    </source>
</reference>
<protein>
    <recommendedName>
        <fullName evidence="8">Multicopper oxidase</fullName>
    </recommendedName>
</protein>
<dbReference type="InterPro" id="IPR045087">
    <property type="entry name" value="Cu-oxidase_fam"/>
</dbReference>
<name>A0AAV2YNH5_9STRA</name>
<feature type="domain" description="Plastocyanin-like" evidence="4">
    <location>
        <begin position="549"/>
        <end position="628"/>
    </location>
</feature>
<evidence type="ECO:0000256" key="3">
    <source>
        <dbReference type="ARBA" id="ARBA00023002"/>
    </source>
</evidence>
<evidence type="ECO:0000259" key="5">
    <source>
        <dbReference type="Pfam" id="PF07732"/>
    </source>
</evidence>
<dbReference type="Pfam" id="PF07731">
    <property type="entry name" value="Cu-oxidase_2"/>
    <property type="match status" value="1"/>
</dbReference>
<dbReference type="Pfam" id="PF07732">
    <property type="entry name" value="Cu-oxidase_3"/>
    <property type="match status" value="1"/>
</dbReference>
<gene>
    <name evidence="6" type="ORF">N0F65_007122</name>
</gene>
<keyword evidence="7" id="KW-1185">Reference proteome</keyword>
<organism evidence="6 7">
    <name type="scientific">Lagenidium giganteum</name>
    <dbReference type="NCBI Taxonomy" id="4803"/>
    <lineage>
        <taxon>Eukaryota</taxon>
        <taxon>Sar</taxon>
        <taxon>Stramenopiles</taxon>
        <taxon>Oomycota</taxon>
        <taxon>Peronosporomycetes</taxon>
        <taxon>Pythiales</taxon>
        <taxon>Pythiaceae</taxon>
    </lineage>
</organism>
<comment type="similarity">
    <text evidence="1">Belongs to the multicopper oxidase family.</text>
</comment>
<reference evidence="6" key="2">
    <citation type="journal article" date="2023" name="Microbiol Resour">
        <title>Decontamination and Annotation of the Draft Genome Sequence of the Oomycete Lagenidium giganteum ARSEF 373.</title>
        <authorList>
            <person name="Morgan W.R."/>
            <person name="Tartar A."/>
        </authorList>
    </citation>
    <scope>NUCLEOTIDE SEQUENCE</scope>
    <source>
        <strain evidence="6">ARSEF 373</strain>
    </source>
</reference>